<protein>
    <recommendedName>
        <fullName evidence="7">E3 ubiquitin-protein ligase LIN</fullName>
    </recommendedName>
</protein>
<feature type="region of interest" description="Disordered" evidence="1">
    <location>
        <begin position="328"/>
        <end position="350"/>
    </location>
</feature>
<dbReference type="PANTHER" id="PTHR35549:SF3">
    <property type="entry name" value="E3 UBIQUITIN-PROTEIN LIGASE LIN"/>
    <property type="match status" value="1"/>
</dbReference>
<reference evidence="6" key="1">
    <citation type="journal article" date="2014" name="Science">
        <title>The coffee genome provides insight into the convergent evolution of caffeine biosynthesis.</title>
        <authorList>
            <person name="Denoeud F."/>
            <person name="Carretero-Paulet L."/>
            <person name="Dereeper A."/>
            <person name="Droc G."/>
            <person name="Guyot R."/>
            <person name="Pietrella M."/>
            <person name="Zheng C."/>
            <person name="Alberti A."/>
            <person name="Anthony F."/>
            <person name="Aprea G."/>
            <person name="Aury J.M."/>
            <person name="Bento P."/>
            <person name="Bernard M."/>
            <person name="Bocs S."/>
            <person name="Campa C."/>
            <person name="Cenci A."/>
            <person name="Combes M.C."/>
            <person name="Crouzillat D."/>
            <person name="Da Silva C."/>
            <person name="Daddiego L."/>
            <person name="De Bellis F."/>
            <person name="Dussert S."/>
            <person name="Garsmeur O."/>
            <person name="Gayraud T."/>
            <person name="Guignon V."/>
            <person name="Jahn K."/>
            <person name="Jamilloux V."/>
            <person name="Joet T."/>
            <person name="Labadie K."/>
            <person name="Lan T."/>
            <person name="Leclercq J."/>
            <person name="Lepelley M."/>
            <person name="Leroy T."/>
            <person name="Li L.T."/>
            <person name="Librado P."/>
            <person name="Lopez L."/>
            <person name="Munoz A."/>
            <person name="Noel B."/>
            <person name="Pallavicini A."/>
            <person name="Perrotta G."/>
            <person name="Poncet V."/>
            <person name="Pot D."/>
            <person name="Priyono X."/>
            <person name="Rigoreau M."/>
            <person name="Rouard M."/>
            <person name="Rozas J."/>
            <person name="Tranchant-Dubreuil C."/>
            <person name="VanBuren R."/>
            <person name="Zhang Q."/>
            <person name="Andrade A.C."/>
            <person name="Argout X."/>
            <person name="Bertrand B."/>
            <person name="de Kochko A."/>
            <person name="Graziosi G."/>
            <person name="Henry R.J."/>
            <person name="Jayarama X."/>
            <person name="Ming R."/>
            <person name="Nagai C."/>
            <person name="Rounsley S."/>
            <person name="Sankoff D."/>
            <person name="Giuliano G."/>
            <person name="Albert V.A."/>
            <person name="Wincker P."/>
            <person name="Lashermes P."/>
        </authorList>
    </citation>
    <scope>NUCLEOTIDE SEQUENCE [LARGE SCALE GENOMIC DNA]</scope>
    <source>
        <strain evidence="6">cv. DH200-94</strain>
    </source>
</reference>
<proteinExistence type="predicted"/>
<dbReference type="InterPro" id="IPR056514">
    <property type="entry name" value="ARM_LIN_2nd"/>
</dbReference>
<feature type="compositionally biased region" description="Polar residues" evidence="1">
    <location>
        <begin position="61"/>
        <end position="84"/>
    </location>
</feature>
<dbReference type="Proteomes" id="UP000295252">
    <property type="component" value="Chromosome XI"/>
</dbReference>
<evidence type="ECO:0000256" key="1">
    <source>
        <dbReference type="SAM" id="MobiDB-lite"/>
    </source>
</evidence>
<evidence type="ECO:0000259" key="4">
    <source>
        <dbReference type="Pfam" id="PF23654"/>
    </source>
</evidence>
<sequence>MASLQELLVEEGFERQKDNIKSHQKKVKFRDRRARDESIVLPIYVCHDRRRSFEAPKQKSGKASSRNGSVASISTRRAGSDSGISMTGTIDEGFFRRNEPALDEVAIRAVVSILSGYIGQYLRDKKFRETIRAKCYSCFTRNKDSESGDLENMQSGIGVVERLVEDHGPEKELNVKSLQYCIRLLGSTISSVNSKSSKNGTSATCRRQNSQLAACAELYLSIVYKVYKSDRVSARHLLQVFCDSPHIARTNLLPEVWEHLFLPHLLHIKIWYNEELESLSNSMYPDEETKMKALDKAYNDQMDIGTQKFALYYKEWLKDGAKAPAVPSVHLPSTVNRAPSRRHSESFSSHSANKSSLYRAIFGPILERHSTWGNDKHENLSYHSCPEDQEKFFRKEDKIDMESRSFGSQRSSTLSDRKVHAELWPDNKKSDYFRLFNCRSDMAQHGVRKDNTLPNASVEKDRKRRISLSNDLSTAVRTICTSDSLADCETAIRLLANAWLNSHGDPTVETAISKAQVIEAIMDVLSASSDDEILELAISLLAQIVTKQELNAKIIMNFDPQLDIFARLLRDNSLFLKASILLYLVKPKAKQMIAMEWIPLVLRILEFGDHLQTLFTIHCSPQVAAYYFLDQLLNCFDEDKNMENARYAVAVGGLNLLLRRVEIGDIVEKNKAASIIYYCIQADGSCRHYLAQNFNNQAFISLLALKDKKTQNRAFALLTELFCLHRHHERIELLSKLIKGWGRMNTLHILLVYLQKAQPEERPLVAALLLQLDILGDPSLLGLELPVDSSECSVYRYEAVEEIVKAMDCQVLNEQVQEQSARALLILAGHFSYTGEPVAETWLLKQAGFDENSLDASSCNKVAFNNFTNLVREDEEAENWRRRTAMILLKSGRRNLLVALSDSMANGIPRLARASLVTVTWISSFLHSSGERSLQPLACSILAPQLIEALNYENSMEERILASFSLLNLLKGSDGVDRLQRLMTKELVNELDNLSQVTWTAKELISVITSSSNSGA</sequence>
<feature type="domain" description="Putative E3 ubiquitin-protein ligase LIN N-terminal" evidence="2">
    <location>
        <begin position="105"/>
        <end position="333"/>
    </location>
</feature>
<dbReference type="Gene3D" id="1.25.10.10">
    <property type="entry name" value="Leucine-rich Repeat Variant"/>
    <property type="match status" value="1"/>
</dbReference>
<evidence type="ECO:0000259" key="2">
    <source>
        <dbReference type="Pfam" id="PF23568"/>
    </source>
</evidence>
<dbReference type="Pfam" id="PF23568">
    <property type="entry name" value="ARM_LIN"/>
    <property type="match status" value="1"/>
</dbReference>
<organism evidence="5 6">
    <name type="scientific">Coffea canephora</name>
    <name type="common">Robusta coffee</name>
    <dbReference type="NCBI Taxonomy" id="49390"/>
    <lineage>
        <taxon>Eukaryota</taxon>
        <taxon>Viridiplantae</taxon>
        <taxon>Streptophyta</taxon>
        <taxon>Embryophyta</taxon>
        <taxon>Tracheophyta</taxon>
        <taxon>Spermatophyta</taxon>
        <taxon>Magnoliopsida</taxon>
        <taxon>eudicotyledons</taxon>
        <taxon>Gunneridae</taxon>
        <taxon>Pentapetalae</taxon>
        <taxon>asterids</taxon>
        <taxon>lamiids</taxon>
        <taxon>Gentianales</taxon>
        <taxon>Rubiaceae</taxon>
        <taxon>Ixoroideae</taxon>
        <taxon>Gardenieae complex</taxon>
        <taxon>Bertiereae - Coffeeae clade</taxon>
        <taxon>Coffeeae</taxon>
        <taxon>Coffea</taxon>
    </lineage>
</organism>
<evidence type="ECO:0008006" key="7">
    <source>
        <dbReference type="Google" id="ProtNLM"/>
    </source>
</evidence>
<evidence type="ECO:0000313" key="6">
    <source>
        <dbReference type="Proteomes" id="UP000295252"/>
    </source>
</evidence>
<feature type="domain" description="Putative E3 ubiquitin-protein ligase LIN ARM repeats" evidence="4">
    <location>
        <begin position="468"/>
        <end position="630"/>
    </location>
</feature>
<dbReference type="InParanoid" id="A0A068VA94"/>
<accession>A0A068VA94</accession>
<dbReference type="InterPro" id="IPR016024">
    <property type="entry name" value="ARM-type_fold"/>
</dbReference>
<name>A0A068VA94_COFCA</name>
<evidence type="ECO:0000313" key="5">
    <source>
        <dbReference type="EMBL" id="CDP17621.1"/>
    </source>
</evidence>
<dbReference type="PhylomeDB" id="A0A068VA94"/>
<dbReference type="STRING" id="49390.A0A068VA94"/>
<dbReference type="OrthoDB" id="635642at2759"/>
<gene>
    <name evidence="5" type="ORF">GSCOC_T00005134001</name>
</gene>
<dbReference type="InterPro" id="IPR056512">
    <property type="entry name" value="LIN_N"/>
</dbReference>
<feature type="domain" description="Putative E3 ubiquitin-protein ligase LIN ARM-like" evidence="3">
    <location>
        <begin position="631"/>
        <end position="1008"/>
    </location>
</feature>
<dbReference type="Gramene" id="CDP17621">
    <property type="protein sequence ID" value="CDP17621"/>
    <property type="gene ID" value="GSCOC_T00005134001"/>
</dbReference>
<evidence type="ECO:0000259" key="3">
    <source>
        <dbReference type="Pfam" id="PF23628"/>
    </source>
</evidence>
<feature type="region of interest" description="Disordered" evidence="1">
    <location>
        <begin position="54"/>
        <end position="84"/>
    </location>
</feature>
<dbReference type="Pfam" id="PF23654">
    <property type="entry name" value="ARM_LIN_2nd"/>
    <property type="match status" value="1"/>
</dbReference>
<dbReference type="PANTHER" id="PTHR35549">
    <property type="entry name" value="OS04G0584500 PROTEIN"/>
    <property type="match status" value="1"/>
</dbReference>
<keyword evidence="6" id="KW-1185">Reference proteome</keyword>
<dbReference type="Pfam" id="PF23628">
    <property type="entry name" value="ARM_LIN_C"/>
    <property type="match status" value="1"/>
</dbReference>
<dbReference type="InterPro" id="IPR055566">
    <property type="entry name" value="ARM_LIN"/>
</dbReference>
<dbReference type="AlphaFoldDB" id="A0A068VA94"/>
<dbReference type="EMBL" id="HG739253">
    <property type="protein sequence ID" value="CDP17621.1"/>
    <property type="molecule type" value="Genomic_DNA"/>
</dbReference>
<dbReference type="SUPFAM" id="SSF48371">
    <property type="entry name" value="ARM repeat"/>
    <property type="match status" value="1"/>
</dbReference>
<dbReference type="InterPro" id="IPR011989">
    <property type="entry name" value="ARM-like"/>
</dbReference>
<dbReference type="OMA" id="PQEAAYY"/>